<keyword evidence="2" id="KW-1185">Reference proteome</keyword>
<protein>
    <submittedName>
        <fullName evidence="1">Uncharacterized protein</fullName>
    </submittedName>
</protein>
<reference evidence="2" key="1">
    <citation type="journal article" date="2023" name="Front. Plant Sci.">
        <title>Chromosomal-level genome assembly of Melastoma candidum provides insights into trichome evolution.</title>
        <authorList>
            <person name="Zhong Y."/>
            <person name="Wu W."/>
            <person name="Sun C."/>
            <person name="Zou P."/>
            <person name="Liu Y."/>
            <person name="Dai S."/>
            <person name="Zhou R."/>
        </authorList>
    </citation>
    <scope>NUCLEOTIDE SEQUENCE [LARGE SCALE GENOMIC DNA]</scope>
</reference>
<dbReference type="EMBL" id="CM042890">
    <property type="protein sequence ID" value="KAI4312017.1"/>
    <property type="molecule type" value="Genomic_DNA"/>
</dbReference>
<evidence type="ECO:0000313" key="1">
    <source>
        <dbReference type="EMBL" id="KAI4312017.1"/>
    </source>
</evidence>
<dbReference type="Proteomes" id="UP001057402">
    <property type="component" value="Chromosome 11"/>
</dbReference>
<organism evidence="1 2">
    <name type="scientific">Melastoma candidum</name>
    <dbReference type="NCBI Taxonomy" id="119954"/>
    <lineage>
        <taxon>Eukaryota</taxon>
        <taxon>Viridiplantae</taxon>
        <taxon>Streptophyta</taxon>
        <taxon>Embryophyta</taxon>
        <taxon>Tracheophyta</taxon>
        <taxon>Spermatophyta</taxon>
        <taxon>Magnoliopsida</taxon>
        <taxon>eudicotyledons</taxon>
        <taxon>Gunneridae</taxon>
        <taxon>Pentapetalae</taxon>
        <taxon>rosids</taxon>
        <taxon>malvids</taxon>
        <taxon>Myrtales</taxon>
        <taxon>Melastomataceae</taxon>
        <taxon>Melastomatoideae</taxon>
        <taxon>Melastomateae</taxon>
        <taxon>Melastoma</taxon>
    </lineage>
</organism>
<sequence>MAKIKGFYKGFKFISQMFVLKEQEIEMEIGCPTDVKHVTHIGWDGPSGNGPAWMKEFNNAPELQSSLQEAVDTQGPNPTNDVSSHSQGKSKDNPTSEAPTVSKKQKRKKIKSSSSSAKSTAKSSRAGKSKVKQPEMQSIAVAAAS</sequence>
<evidence type="ECO:0000313" key="2">
    <source>
        <dbReference type="Proteomes" id="UP001057402"/>
    </source>
</evidence>
<name>A0ACB9LKC3_9MYRT</name>
<accession>A0ACB9LKC3</accession>
<comment type="caution">
    <text evidence="1">The sequence shown here is derived from an EMBL/GenBank/DDBJ whole genome shotgun (WGS) entry which is preliminary data.</text>
</comment>
<gene>
    <name evidence="1" type="ORF">MLD38_036875</name>
</gene>
<proteinExistence type="predicted"/>